<gene>
    <name evidence="8" type="ORF">LOC71_09615</name>
</gene>
<evidence type="ECO:0000259" key="6">
    <source>
        <dbReference type="PROSITE" id="PS51898"/>
    </source>
</evidence>
<evidence type="ECO:0000256" key="1">
    <source>
        <dbReference type="ARBA" id="ARBA00008857"/>
    </source>
</evidence>
<evidence type="ECO:0000313" key="9">
    <source>
        <dbReference type="Proteomes" id="UP001430306"/>
    </source>
</evidence>
<keyword evidence="3 5" id="KW-0238">DNA-binding</keyword>
<evidence type="ECO:0000256" key="5">
    <source>
        <dbReference type="PROSITE-ProRule" id="PRU01248"/>
    </source>
</evidence>
<evidence type="ECO:0000256" key="4">
    <source>
        <dbReference type="ARBA" id="ARBA00023172"/>
    </source>
</evidence>
<comment type="caution">
    <text evidence="8">The sequence shown here is derived from an EMBL/GenBank/DDBJ whole genome shotgun (WGS) entry which is preliminary data.</text>
</comment>
<evidence type="ECO:0000256" key="2">
    <source>
        <dbReference type="ARBA" id="ARBA00022908"/>
    </source>
</evidence>
<dbReference type="InterPro" id="IPR050090">
    <property type="entry name" value="Tyrosine_recombinase_XerCD"/>
</dbReference>
<dbReference type="PANTHER" id="PTHR30349">
    <property type="entry name" value="PHAGE INTEGRASE-RELATED"/>
    <property type="match status" value="1"/>
</dbReference>
<dbReference type="PANTHER" id="PTHR30349:SF41">
    <property type="entry name" value="INTEGRASE_RECOMBINASE PROTEIN MJ0367-RELATED"/>
    <property type="match status" value="1"/>
</dbReference>
<dbReference type="Gene3D" id="1.10.150.130">
    <property type="match status" value="1"/>
</dbReference>
<evidence type="ECO:0000313" key="8">
    <source>
        <dbReference type="EMBL" id="MCC9642532.1"/>
    </source>
</evidence>
<dbReference type="Pfam" id="PF00589">
    <property type="entry name" value="Phage_integrase"/>
    <property type="match status" value="1"/>
</dbReference>
<sequence>MPREPKPYWKSQQQRWVCTIDGQRITLGAEKEAAFDKYHQLMLNRRAVSAEVSTVYELSQSCLDWCQENRSAGTYSNHRLYLKSFIGAIGKTLKISALRKHHVLNWSKGVGVTTSQNDAISVVQRMFNWAVEHEYLHASPIPKIVKPKRKRREIVYTPEQWKIIQSYASPQLAALINFLWSTGCRPKEGRTVEARHVHDDLVIFPPDESKGETDSRVIFLAAEAKEIVAPRLKEKGVLFKNTKGVPYTKDALVQAMIRISKKAGFRCIAYGARHSYATNALIRSVDTVSLSHLMGHRSTRMVSNYAHLSQNIEHLRRQAENAASRKASL</sequence>
<dbReference type="InterPro" id="IPR013762">
    <property type="entry name" value="Integrase-like_cat_sf"/>
</dbReference>
<dbReference type="PROSITE" id="PS51900">
    <property type="entry name" value="CB"/>
    <property type="match status" value="1"/>
</dbReference>
<dbReference type="Proteomes" id="UP001430306">
    <property type="component" value="Unassembled WGS sequence"/>
</dbReference>
<feature type="domain" description="Tyr recombinase" evidence="6">
    <location>
        <begin position="151"/>
        <end position="320"/>
    </location>
</feature>
<keyword evidence="9" id="KW-1185">Reference proteome</keyword>
<dbReference type="InterPro" id="IPR044068">
    <property type="entry name" value="CB"/>
</dbReference>
<dbReference type="PROSITE" id="PS51898">
    <property type="entry name" value="TYR_RECOMBINASE"/>
    <property type="match status" value="1"/>
</dbReference>
<comment type="similarity">
    <text evidence="1">Belongs to the 'phage' integrase family.</text>
</comment>
<organism evidence="8 9">
    <name type="scientific">Rhodopirellula halodulae</name>
    <dbReference type="NCBI Taxonomy" id="2894198"/>
    <lineage>
        <taxon>Bacteria</taxon>
        <taxon>Pseudomonadati</taxon>
        <taxon>Planctomycetota</taxon>
        <taxon>Planctomycetia</taxon>
        <taxon>Pirellulales</taxon>
        <taxon>Pirellulaceae</taxon>
        <taxon>Rhodopirellula</taxon>
    </lineage>
</organism>
<reference evidence="8" key="1">
    <citation type="submission" date="2021-11" db="EMBL/GenBank/DDBJ databases">
        <title>Genome sequence.</title>
        <authorList>
            <person name="Sun Q."/>
        </authorList>
    </citation>
    <scope>NUCLEOTIDE SEQUENCE</scope>
    <source>
        <strain evidence="8">JC740</strain>
    </source>
</reference>
<accession>A0ABS8NHY6</accession>
<name>A0ABS8NHY6_9BACT</name>
<dbReference type="EMBL" id="JAJKFW010000022">
    <property type="protein sequence ID" value="MCC9642532.1"/>
    <property type="molecule type" value="Genomic_DNA"/>
</dbReference>
<dbReference type="InterPro" id="IPR011010">
    <property type="entry name" value="DNA_brk_join_enz"/>
</dbReference>
<keyword evidence="4" id="KW-0233">DNA recombination</keyword>
<dbReference type="Gene3D" id="1.10.443.10">
    <property type="entry name" value="Intergrase catalytic core"/>
    <property type="match status" value="1"/>
</dbReference>
<dbReference type="RefSeq" id="WP_230273357.1">
    <property type="nucleotide sequence ID" value="NZ_JAJKFW010000022.1"/>
</dbReference>
<feature type="domain" description="Core-binding (CB)" evidence="7">
    <location>
        <begin position="53"/>
        <end position="131"/>
    </location>
</feature>
<evidence type="ECO:0000259" key="7">
    <source>
        <dbReference type="PROSITE" id="PS51900"/>
    </source>
</evidence>
<dbReference type="SUPFAM" id="SSF56349">
    <property type="entry name" value="DNA breaking-rejoining enzymes"/>
    <property type="match status" value="1"/>
</dbReference>
<evidence type="ECO:0000256" key="3">
    <source>
        <dbReference type="ARBA" id="ARBA00023125"/>
    </source>
</evidence>
<proteinExistence type="inferred from homology"/>
<dbReference type="InterPro" id="IPR010998">
    <property type="entry name" value="Integrase_recombinase_N"/>
</dbReference>
<dbReference type="InterPro" id="IPR002104">
    <property type="entry name" value="Integrase_catalytic"/>
</dbReference>
<protein>
    <submittedName>
        <fullName evidence="8">Tyrosine-type recombinase/integrase</fullName>
    </submittedName>
</protein>
<keyword evidence="2" id="KW-0229">DNA integration</keyword>